<dbReference type="NCBIfam" id="TIGR03590">
    <property type="entry name" value="PseG"/>
    <property type="match status" value="1"/>
</dbReference>
<protein>
    <submittedName>
        <fullName evidence="5">UDP-2,4-diacetamido-2,4, 6-trideoxy-beta-L-altropyranose hydrolase</fullName>
    </submittedName>
</protein>
<dbReference type="EMBL" id="CP026118">
    <property type="protein sequence ID" value="QAS52154.1"/>
    <property type="molecule type" value="Genomic_DNA"/>
</dbReference>
<name>A0A410MBN3_9BACI</name>
<feature type="active site" description="Proton acceptor" evidence="2">
    <location>
        <position position="17"/>
    </location>
</feature>
<feature type="binding site" evidence="3">
    <location>
        <position position="159"/>
    </location>
    <ligand>
        <name>substrate</name>
    </ligand>
</feature>
<reference evidence="5 6" key="1">
    <citation type="submission" date="2018-01" db="EMBL/GenBank/DDBJ databases">
        <title>The whole genome sequencing and assembly of Halobacillus litoralis ERB031 strain.</title>
        <authorList>
            <person name="Lee S.-J."/>
            <person name="Park M.-K."/>
            <person name="Kim J.-Y."/>
            <person name="Lee Y.-J."/>
            <person name="Yi H."/>
            <person name="Bahn Y.-S."/>
            <person name="Kim J.F."/>
            <person name="Lee D.-W."/>
        </authorList>
    </citation>
    <scope>NUCLEOTIDE SEQUENCE [LARGE SCALE GENOMIC DNA]</scope>
    <source>
        <strain evidence="5 6">ERB 031</strain>
    </source>
</reference>
<proteinExistence type="predicted"/>
<dbReference type="Gene3D" id="3.40.50.11190">
    <property type="match status" value="1"/>
</dbReference>
<dbReference type="AlphaFoldDB" id="A0A410MBN3"/>
<evidence type="ECO:0000313" key="6">
    <source>
        <dbReference type="Proteomes" id="UP000287756"/>
    </source>
</evidence>
<evidence type="ECO:0000313" key="5">
    <source>
        <dbReference type="EMBL" id="QAS52154.1"/>
    </source>
</evidence>
<dbReference type="Proteomes" id="UP000287756">
    <property type="component" value="Chromosome"/>
</dbReference>
<dbReference type="Gene3D" id="3.40.50.2000">
    <property type="entry name" value="Glycogen Phosphorylase B"/>
    <property type="match status" value="1"/>
</dbReference>
<evidence type="ECO:0000256" key="2">
    <source>
        <dbReference type="PIRSR" id="PIRSR620023-1"/>
    </source>
</evidence>
<dbReference type="PANTHER" id="PTHR21015:SF22">
    <property type="entry name" value="GLYCOSYLTRANSFERASE"/>
    <property type="match status" value="1"/>
</dbReference>
<dbReference type="OrthoDB" id="9805604at2"/>
<dbReference type="PANTHER" id="PTHR21015">
    <property type="entry name" value="UDP-N-ACETYLGLUCOSAMINE--N-ACETYLMURAMYL-(PENTAPEPTIDE) PYROPHOSPHORYL-UNDECAPRENOL N-ACETYLGLUCOSAMINE TRANSFERASE 1"/>
    <property type="match status" value="1"/>
</dbReference>
<dbReference type="RefSeq" id="WP_128524447.1">
    <property type="nucleotide sequence ID" value="NZ_CANLVY010000002.1"/>
</dbReference>
<evidence type="ECO:0000256" key="1">
    <source>
        <dbReference type="ARBA" id="ARBA00023136"/>
    </source>
</evidence>
<dbReference type="Pfam" id="PF04101">
    <property type="entry name" value="Glyco_tran_28_C"/>
    <property type="match status" value="1"/>
</dbReference>
<organism evidence="5 6">
    <name type="scientific">Halobacillus litoralis</name>
    <dbReference type="NCBI Taxonomy" id="45668"/>
    <lineage>
        <taxon>Bacteria</taxon>
        <taxon>Bacillati</taxon>
        <taxon>Bacillota</taxon>
        <taxon>Bacilli</taxon>
        <taxon>Bacillales</taxon>
        <taxon>Bacillaceae</taxon>
        <taxon>Halobacillus</taxon>
    </lineage>
</organism>
<keyword evidence="1" id="KW-0472">Membrane</keyword>
<dbReference type="InterPro" id="IPR007235">
    <property type="entry name" value="Glyco_trans_28_C"/>
</dbReference>
<gene>
    <name evidence="5" type="primary">pseG</name>
    <name evidence="5" type="ORF">HLI_07890</name>
</gene>
<feature type="binding site" evidence="3">
    <location>
        <position position="261"/>
    </location>
    <ligand>
        <name>substrate</name>
    </ligand>
</feature>
<sequence>MRVGFRTDASTDSGTGHVMRCLTLAEELRMQGAEVFFMCRRRPGDLVDFIQQKRFAVYVITGAAGISWREDAARSLGILENVGIVDWLIVDHYDLDARWERVLKSSVKRLMVIDDLADRQHDCHLLLDQNLYPDMDKRYEGLIPDGTVTLLGPAYTLLREEFILEAERLSNPNGTVERIIVSFGGSDPTNETLKALKAILMLEKQPEVDVVIGKSNPYQTEILAFCKKVKGFHLHIQTNEIARLMQKADIAIGAGGSSVWERCYMNLPSIVIETASNQTEIIAFLEEKGAVFNLGKSEKVRVEDIYKQLQELDDDSSIVMQAWKSIREIMKDHERYGVTKYLMGGDHHD</sequence>
<keyword evidence="5" id="KW-0378">Hydrolase</keyword>
<evidence type="ECO:0000259" key="4">
    <source>
        <dbReference type="Pfam" id="PF04101"/>
    </source>
</evidence>
<dbReference type="KEGG" id="hli:HLI_07890"/>
<dbReference type="GO" id="GO:0016787">
    <property type="term" value="F:hydrolase activity"/>
    <property type="evidence" value="ECO:0007669"/>
    <property type="project" value="UniProtKB-KW"/>
</dbReference>
<accession>A0A410MBN3</accession>
<evidence type="ECO:0000256" key="3">
    <source>
        <dbReference type="PIRSR" id="PIRSR620023-2"/>
    </source>
</evidence>
<feature type="domain" description="Glycosyl transferase family 28 C-terminal" evidence="4">
    <location>
        <begin position="183"/>
        <end position="317"/>
    </location>
</feature>
<dbReference type="GO" id="GO:0016758">
    <property type="term" value="F:hexosyltransferase activity"/>
    <property type="evidence" value="ECO:0007669"/>
    <property type="project" value="InterPro"/>
</dbReference>
<dbReference type="SUPFAM" id="SSF53756">
    <property type="entry name" value="UDP-Glycosyltransferase/glycogen phosphorylase"/>
    <property type="match status" value="1"/>
</dbReference>
<dbReference type="InterPro" id="IPR020023">
    <property type="entry name" value="PseG"/>
</dbReference>